<dbReference type="PANTHER" id="PTHR23523">
    <property type="match status" value="1"/>
</dbReference>
<evidence type="ECO:0000256" key="4">
    <source>
        <dbReference type="ARBA" id="ARBA00022989"/>
    </source>
</evidence>
<accession>A0A6N4A2X5</accession>
<feature type="transmembrane region" description="Helical" evidence="6">
    <location>
        <begin position="336"/>
        <end position="356"/>
    </location>
</feature>
<dbReference type="Gene3D" id="1.20.1250.20">
    <property type="entry name" value="MFS general substrate transporter like domains"/>
    <property type="match status" value="1"/>
</dbReference>
<feature type="transmembrane region" description="Helical" evidence="6">
    <location>
        <begin position="48"/>
        <end position="67"/>
    </location>
</feature>
<organism evidence="8 10">
    <name type="scientific">Oenococcus oeni</name>
    <name type="common">Leuconostoc oenos</name>
    <dbReference type="NCBI Taxonomy" id="1247"/>
    <lineage>
        <taxon>Bacteria</taxon>
        <taxon>Bacillati</taxon>
        <taxon>Bacillota</taxon>
        <taxon>Bacilli</taxon>
        <taxon>Lactobacillales</taxon>
        <taxon>Lactobacillaceae</taxon>
        <taxon>Oenococcus</taxon>
    </lineage>
</organism>
<feature type="transmembrane region" description="Helical" evidence="6">
    <location>
        <begin position="300"/>
        <end position="324"/>
    </location>
</feature>
<dbReference type="PANTHER" id="PTHR23523:SF2">
    <property type="entry name" value="2-NITROIMIDAZOLE TRANSPORTER"/>
    <property type="match status" value="1"/>
</dbReference>
<evidence type="ECO:0000256" key="2">
    <source>
        <dbReference type="ARBA" id="ARBA00022448"/>
    </source>
</evidence>
<dbReference type="InterPro" id="IPR052524">
    <property type="entry name" value="MFS_Cyanate_Porter"/>
</dbReference>
<gene>
    <name evidence="8" type="ORF">ATX59_03890</name>
    <name evidence="9" type="ORF">OENI_0781</name>
</gene>
<keyword evidence="2" id="KW-0813">Transport</keyword>
<evidence type="ECO:0000256" key="5">
    <source>
        <dbReference type="ARBA" id="ARBA00023136"/>
    </source>
</evidence>
<dbReference type="GO" id="GO:0005886">
    <property type="term" value="C:plasma membrane"/>
    <property type="evidence" value="ECO:0007669"/>
    <property type="project" value="UniProtKB-SubCell"/>
</dbReference>
<dbReference type="Proteomes" id="UP000181728">
    <property type="component" value="Unassembled WGS sequence"/>
</dbReference>
<dbReference type="EMBL" id="LR031358">
    <property type="protein sequence ID" value="VDB97883.1"/>
    <property type="molecule type" value="Genomic_DNA"/>
</dbReference>
<feature type="transmembrane region" description="Helical" evidence="6">
    <location>
        <begin position="12"/>
        <end position="36"/>
    </location>
</feature>
<feature type="transmembrane region" description="Helical" evidence="6">
    <location>
        <begin position="368"/>
        <end position="388"/>
    </location>
</feature>
<evidence type="ECO:0000313" key="10">
    <source>
        <dbReference type="Proteomes" id="UP000181728"/>
    </source>
</evidence>
<keyword evidence="3 6" id="KW-0812">Transmembrane</keyword>
<evidence type="ECO:0000256" key="6">
    <source>
        <dbReference type="SAM" id="Phobius"/>
    </source>
</evidence>
<feature type="transmembrane region" description="Helical" evidence="6">
    <location>
        <begin position="133"/>
        <end position="151"/>
    </location>
</feature>
<dbReference type="AlphaFoldDB" id="A0A6N4A2X5"/>
<evidence type="ECO:0000313" key="11">
    <source>
        <dbReference type="Proteomes" id="UP000294726"/>
    </source>
</evidence>
<keyword evidence="4 6" id="KW-1133">Transmembrane helix</keyword>
<dbReference type="RefSeq" id="WP_032818838.1">
    <property type="nucleotide sequence ID" value="NZ_LR031358.1"/>
</dbReference>
<keyword evidence="5 6" id="KW-0472">Membrane</keyword>
<dbReference type="GO" id="GO:0022857">
    <property type="term" value="F:transmembrane transporter activity"/>
    <property type="evidence" value="ECO:0007669"/>
    <property type="project" value="InterPro"/>
</dbReference>
<feature type="transmembrane region" description="Helical" evidence="6">
    <location>
        <begin position="244"/>
        <end position="264"/>
    </location>
</feature>
<name>A0A6N4A2X5_OENOE</name>
<protein>
    <submittedName>
        <fullName evidence="9">Cyanate permease</fullName>
    </submittedName>
    <submittedName>
        <fullName evidence="8">MFS transporter</fullName>
    </submittedName>
</protein>
<feature type="transmembrane region" description="Helical" evidence="6">
    <location>
        <begin position="211"/>
        <end position="232"/>
    </location>
</feature>
<dbReference type="PROSITE" id="PS50850">
    <property type="entry name" value="MFS"/>
    <property type="match status" value="1"/>
</dbReference>
<proteinExistence type="predicted"/>
<reference evidence="9 11" key="2">
    <citation type="submission" date="2018-08" db="EMBL/GenBank/DDBJ databases">
        <authorList>
            <person name="Lorentzen P. G. S. M."/>
        </authorList>
    </citation>
    <scope>NUCLEOTIDE SEQUENCE [LARGE SCALE GENOMIC DNA]</scope>
    <source>
        <strain evidence="9 11">CRBO_1381</strain>
    </source>
</reference>
<dbReference type="EMBL" id="MLOK01000035">
    <property type="protein sequence ID" value="OIM21484.1"/>
    <property type="molecule type" value="Genomic_DNA"/>
</dbReference>
<reference evidence="8 10" key="1">
    <citation type="journal article" date="2016" name="BMC Genomics">
        <title>Consensus pan-genome assembly of the specialised wine bacterium Oenococcus oeni.</title>
        <authorList>
            <person name="Sternes P.R."/>
            <person name="Borneman A.R."/>
        </authorList>
    </citation>
    <scope>NUCLEOTIDE SEQUENCE [LARGE SCALE GENOMIC DNA]</scope>
    <source>
        <strain evidence="8 10">AWRIB661</strain>
    </source>
</reference>
<feature type="transmembrane region" description="Helical" evidence="6">
    <location>
        <begin position="74"/>
        <end position="93"/>
    </location>
</feature>
<feature type="transmembrane region" description="Helical" evidence="6">
    <location>
        <begin position="157"/>
        <end position="180"/>
    </location>
</feature>
<evidence type="ECO:0000256" key="1">
    <source>
        <dbReference type="ARBA" id="ARBA00004651"/>
    </source>
</evidence>
<evidence type="ECO:0000256" key="3">
    <source>
        <dbReference type="ARBA" id="ARBA00022692"/>
    </source>
</evidence>
<dbReference type="InterPro" id="IPR011701">
    <property type="entry name" value="MFS"/>
</dbReference>
<sequence length="395" mass="43068">MKKRQPFFNFSWEIFLIAGNLRLTIIVIPPISSYIMQSFDLDQTKIGLLTSIPLICFGLLSVLAPLVIRKLGSYRTMITALGILIIANFFRVLSAPWLFVGSFFTGAAITILNILTPTVIVERAPKHANVLNGLYTATLNLWAAGIGYLAAPLAKQIGWQAVVQLTSILPIITLAGWFLIKNKTSNNDLEKNTVSNQQNIKLIEIINHPKIWLLAIFMGLQSFIYYGLIAWLPSILNHLKLSLLATGSLFALFQFIGIPISYIIPRISAGKNAFKWVLGGLFVGYVSGLSLLNLKSPTLPVITIAIIALGLTTAAIFSLALGLITTLSDSAREISVIGGVVQSLGYLLACISPTLLGKLNSSFGNWNLPITLLLSLSIITILVGLLFLRENTFTN</sequence>
<feature type="domain" description="Major facilitator superfamily (MFS) profile" evidence="7">
    <location>
        <begin position="1"/>
        <end position="392"/>
    </location>
</feature>
<evidence type="ECO:0000313" key="8">
    <source>
        <dbReference type="EMBL" id="OIM21484.1"/>
    </source>
</evidence>
<dbReference type="InterPro" id="IPR036259">
    <property type="entry name" value="MFS_trans_sf"/>
</dbReference>
<evidence type="ECO:0000313" key="9">
    <source>
        <dbReference type="EMBL" id="VDB97883.1"/>
    </source>
</evidence>
<feature type="transmembrane region" description="Helical" evidence="6">
    <location>
        <begin position="99"/>
        <end position="121"/>
    </location>
</feature>
<dbReference type="Pfam" id="PF07690">
    <property type="entry name" value="MFS_1"/>
    <property type="match status" value="1"/>
</dbReference>
<dbReference type="Proteomes" id="UP000294726">
    <property type="component" value="Chromosome"/>
</dbReference>
<feature type="transmembrane region" description="Helical" evidence="6">
    <location>
        <begin position="276"/>
        <end position="294"/>
    </location>
</feature>
<evidence type="ECO:0000259" key="7">
    <source>
        <dbReference type="PROSITE" id="PS50850"/>
    </source>
</evidence>
<dbReference type="SUPFAM" id="SSF103473">
    <property type="entry name" value="MFS general substrate transporter"/>
    <property type="match status" value="1"/>
</dbReference>
<comment type="subcellular location">
    <subcellularLocation>
        <location evidence="1">Cell membrane</location>
        <topology evidence="1">Multi-pass membrane protein</topology>
    </subcellularLocation>
</comment>
<dbReference type="InterPro" id="IPR020846">
    <property type="entry name" value="MFS_dom"/>
</dbReference>